<reference evidence="1 2" key="1">
    <citation type="submission" date="2016-10" db="EMBL/GenBank/DDBJ databases">
        <authorList>
            <person name="de Groot N.N."/>
        </authorList>
    </citation>
    <scope>NUCLEOTIDE SEQUENCE [LARGE SCALE GENOMIC DNA]</scope>
    <source>
        <strain evidence="1 2">IPL20</strain>
    </source>
</reference>
<gene>
    <name evidence="1" type="ORF">SAMN05216456_1847</name>
</gene>
<dbReference type="AlphaFoldDB" id="A0A1I7NEB8"/>
<evidence type="ECO:0000313" key="2">
    <source>
        <dbReference type="Proteomes" id="UP000199074"/>
    </source>
</evidence>
<protein>
    <submittedName>
        <fullName evidence="1">Uncharacterized protein</fullName>
    </submittedName>
</protein>
<keyword evidence="2" id="KW-1185">Reference proteome</keyword>
<proteinExistence type="predicted"/>
<dbReference type="Proteomes" id="UP000199074">
    <property type="component" value="Unassembled WGS sequence"/>
</dbReference>
<dbReference type="STRING" id="429728.SAMN05216456_1847"/>
<evidence type="ECO:0000313" key="1">
    <source>
        <dbReference type="EMBL" id="SFV33008.1"/>
    </source>
</evidence>
<dbReference type="EMBL" id="FPCK01000001">
    <property type="protein sequence ID" value="SFV33008.1"/>
    <property type="molecule type" value="Genomic_DNA"/>
</dbReference>
<sequence>MRAGSHWIWIELRPNGGTAAGGFSMSFDIKSCQLMHFGPHKAIKGRITGVVRVRIGEDFLGTRTDYTLDLKVRSDIGQAHSEAIRHALLAHAARQLNKLKARHEQRLPAAAE</sequence>
<name>A0A1I7NEB8_9HYPH</name>
<organism evidence="1 2">
    <name type="scientific">Devosia crocina</name>
    <dbReference type="NCBI Taxonomy" id="429728"/>
    <lineage>
        <taxon>Bacteria</taxon>
        <taxon>Pseudomonadati</taxon>
        <taxon>Pseudomonadota</taxon>
        <taxon>Alphaproteobacteria</taxon>
        <taxon>Hyphomicrobiales</taxon>
        <taxon>Devosiaceae</taxon>
        <taxon>Devosia</taxon>
    </lineage>
</organism>
<accession>A0A1I7NEB8</accession>